<gene>
    <name evidence="2" type="ORF">BTT61001_02897</name>
</gene>
<evidence type="ECO:0000313" key="2">
    <source>
        <dbReference type="EMBL" id="SCC38653.1"/>
    </source>
</evidence>
<dbReference type="RefSeq" id="WP_087984373.1">
    <property type="nucleotide sequence ID" value="NZ_FMBI01000030.1"/>
</dbReference>
<proteinExistence type="predicted"/>
<protein>
    <submittedName>
        <fullName evidence="2">Transcriptional regulator, LacI family protein</fullName>
    </submittedName>
</protein>
<sequence>MSKSKIKKVVGALSLTSALLISAMPASAGSGLIWVRDKYPNAYEFDYNGAKGTVKVFYRDKKGNTKTKIEKCYMDNNTCYVPDK</sequence>
<dbReference type="Proteomes" id="UP000195991">
    <property type="component" value="Unassembled WGS sequence"/>
</dbReference>
<keyword evidence="1" id="KW-0732">Signal</keyword>
<dbReference type="AlphaFoldDB" id="A0A1C4E4V8"/>
<evidence type="ECO:0000313" key="3">
    <source>
        <dbReference type="Proteomes" id="UP000195991"/>
    </source>
</evidence>
<accession>A0A1C4E4V8</accession>
<dbReference type="EMBL" id="FMBI01000030">
    <property type="protein sequence ID" value="SCC38653.1"/>
    <property type="molecule type" value="Genomic_DNA"/>
</dbReference>
<feature type="signal peptide" evidence="1">
    <location>
        <begin position="1"/>
        <end position="28"/>
    </location>
</feature>
<feature type="chain" id="PRO_5008690886" evidence="1">
    <location>
        <begin position="29"/>
        <end position="84"/>
    </location>
</feature>
<organism evidence="2 3">
    <name type="scientific">Bacillus thuringiensis</name>
    <dbReference type="NCBI Taxonomy" id="1428"/>
    <lineage>
        <taxon>Bacteria</taxon>
        <taxon>Bacillati</taxon>
        <taxon>Bacillota</taxon>
        <taxon>Bacilli</taxon>
        <taxon>Bacillales</taxon>
        <taxon>Bacillaceae</taxon>
        <taxon>Bacillus</taxon>
        <taxon>Bacillus cereus group</taxon>
    </lineage>
</organism>
<evidence type="ECO:0000256" key="1">
    <source>
        <dbReference type="SAM" id="SignalP"/>
    </source>
</evidence>
<name>A0A1C4E4V8_BACTU</name>
<reference evidence="2 3" key="1">
    <citation type="submission" date="2016-08" db="EMBL/GenBank/DDBJ databases">
        <authorList>
            <person name="Seilhamer J.J."/>
        </authorList>
    </citation>
    <scope>NUCLEOTIDE SEQUENCE [LARGE SCALE GENOMIC DNA]</scope>
    <source>
        <strain evidence="2 3">IEBC_T61001</strain>
    </source>
</reference>